<dbReference type="EMBL" id="JAQJZL010000001">
    <property type="protein sequence ID" value="KAJ6056935.1"/>
    <property type="molecule type" value="Genomic_DNA"/>
</dbReference>
<proteinExistence type="predicted"/>
<name>A0AAD6NEW9_PENCN</name>
<organism evidence="2 3">
    <name type="scientific">Penicillium canescens</name>
    <dbReference type="NCBI Taxonomy" id="5083"/>
    <lineage>
        <taxon>Eukaryota</taxon>
        <taxon>Fungi</taxon>
        <taxon>Dikarya</taxon>
        <taxon>Ascomycota</taxon>
        <taxon>Pezizomycotina</taxon>
        <taxon>Eurotiomycetes</taxon>
        <taxon>Eurotiomycetidae</taxon>
        <taxon>Eurotiales</taxon>
        <taxon>Aspergillaceae</taxon>
        <taxon>Penicillium</taxon>
    </lineage>
</organism>
<evidence type="ECO:0000313" key="3">
    <source>
        <dbReference type="Proteomes" id="UP001219568"/>
    </source>
</evidence>
<keyword evidence="3" id="KW-1185">Reference proteome</keyword>
<feature type="transmembrane region" description="Helical" evidence="1">
    <location>
        <begin position="47"/>
        <end position="67"/>
    </location>
</feature>
<keyword evidence="1" id="KW-0472">Membrane</keyword>
<keyword evidence="1" id="KW-0812">Transmembrane</keyword>
<accession>A0AAD6NEW9</accession>
<gene>
    <name evidence="2" type="ORF">N7460_000209</name>
</gene>
<evidence type="ECO:0000313" key="2">
    <source>
        <dbReference type="EMBL" id="KAJ6056935.1"/>
    </source>
</evidence>
<reference evidence="2" key="1">
    <citation type="journal article" date="2023" name="IMA Fungus">
        <title>Comparative genomic study of the Penicillium genus elucidates a diverse pangenome and 15 lateral gene transfer events.</title>
        <authorList>
            <person name="Petersen C."/>
            <person name="Sorensen T."/>
            <person name="Nielsen M.R."/>
            <person name="Sondergaard T.E."/>
            <person name="Sorensen J.L."/>
            <person name="Fitzpatrick D.A."/>
            <person name="Frisvad J.C."/>
            <person name="Nielsen K.L."/>
        </authorList>
    </citation>
    <scope>NUCLEOTIDE SEQUENCE</scope>
    <source>
        <strain evidence="2">IBT 15450</strain>
    </source>
</reference>
<protein>
    <submittedName>
        <fullName evidence="2">Uncharacterized protein</fullName>
    </submittedName>
</protein>
<dbReference type="Proteomes" id="UP001219568">
    <property type="component" value="Unassembled WGS sequence"/>
</dbReference>
<sequence>MAPELSFRIANLRLPEGFPGPNRQMPMIVMSMVMLIPRTGCHQKEKFALIFLVDGIGIFVVAIWVHFHCQKCCIDPHPRFRFKAYSQVTSSQYIKKKSSHSINCCTEPERPKPWLTCRETVQEMCVVTFSSDWFDQCQGRV</sequence>
<evidence type="ECO:0000256" key="1">
    <source>
        <dbReference type="SAM" id="Phobius"/>
    </source>
</evidence>
<reference evidence="2" key="2">
    <citation type="submission" date="2023-01" db="EMBL/GenBank/DDBJ databases">
        <authorList>
            <person name="Petersen C."/>
        </authorList>
    </citation>
    <scope>NUCLEOTIDE SEQUENCE</scope>
    <source>
        <strain evidence="2">IBT 15450</strain>
    </source>
</reference>
<comment type="caution">
    <text evidence="2">The sequence shown here is derived from an EMBL/GenBank/DDBJ whole genome shotgun (WGS) entry which is preliminary data.</text>
</comment>
<keyword evidence="1" id="KW-1133">Transmembrane helix</keyword>
<dbReference type="AlphaFoldDB" id="A0AAD6NEW9"/>